<evidence type="ECO:0000259" key="1">
    <source>
        <dbReference type="PROSITE" id="PS51397"/>
    </source>
</evidence>
<feature type="non-terminal residue" evidence="2">
    <location>
        <position position="1"/>
    </location>
</feature>
<dbReference type="EMBL" id="ASHM01050348">
    <property type="protein sequence ID" value="PNX86112.1"/>
    <property type="molecule type" value="Genomic_DNA"/>
</dbReference>
<dbReference type="Pfam" id="PF08325">
    <property type="entry name" value="WLM"/>
    <property type="match status" value="1"/>
</dbReference>
<reference evidence="2 3" key="1">
    <citation type="journal article" date="2014" name="Am. J. Bot.">
        <title>Genome assembly and annotation for red clover (Trifolium pratense; Fabaceae).</title>
        <authorList>
            <person name="Istvanek J."/>
            <person name="Jaros M."/>
            <person name="Krenek A."/>
            <person name="Repkova J."/>
        </authorList>
    </citation>
    <scope>NUCLEOTIDE SEQUENCE [LARGE SCALE GENOMIC DNA]</scope>
    <source>
        <strain evidence="3">cv. Tatra</strain>
        <tissue evidence="2">Young leaves</tissue>
    </source>
</reference>
<accession>A0A2K3M5P7</accession>
<dbReference type="InterPro" id="IPR013536">
    <property type="entry name" value="WLM_dom"/>
</dbReference>
<dbReference type="GO" id="GO:0008237">
    <property type="term" value="F:metallopeptidase activity"/>
    <property type="evidence" value="ECO:0007669"/>
    <property type="project" value="TreeGrafter"/>
</dbReference>
<dbReference type="PROSITE" id="PS51397">
    <property type="entry name" value="WLM"/>
    <property type="match status" value="1"/>
</dbReference>
<evidence type="ECO:0000313" key="2">
    <source>
        <dbReference type="EMBL" id="PNX86112.1"/>
    </source>
</evidence>
<reference evidence="2 3" key="2">
    <citation type="journal article" date="2017" name="Front. Plant Sci.">
        <title>Gene Classification and Mining of Molecular Markers Useful in Red Clover (Trifolium pratense) Breeding.</title>
        <authorList>
            <person name="Istvanek J."/>
            <person name="Dluhosova J."/>
            <person name="Dluhos P."/>
            <person name="Patkova L."/>
            <person name="Nedelnik J."/>
            <person name="Repkova J."/>
        </authorList>
    </citation>
    <scope>NUCLEOTIDE SEQUENCE [LARGE SCALE GENOMIC DNA]</scope>
    <source>
        <strain evidence="3">cv. Tatra</strain>
        <tissue evidence="2">Young leaves</tissue>
    </source>
</reference>
<dbReference type="AlphaFoldDB" id="A0A2K3M5P7"/>
<dbReference type="InterPro" id="IPR053000">
    <property type="entry name" value="WSS1-like_metalloprotease"/>
</dbReference>
<proteinExistence type="predicted"/>
<sequence length="112" mass="12481">VGSVVIGAELGREDHGSIPGKCDREGAGTNARTDPRTRLNWCPNNPALLGCNVGAGIEVKLRLRRPNRDSDFIPLDQVLDTMLHELCHNAHGPHNANFYKLWDELRKVRFLS</sequence>
<dbReference type="GO" id="GO:0005634">
    <property type="term" value="C:nucleus"/>
    <property type="evidence" value="ECO:0007669"/>
    <property type="project" value="TreeGrafter"/>
</dbReference>
<dbReference type="Proteomes" id="UP000236291">
    <property type="component" value="Unassembled WGS sequence"/>
</dbReference>
<dbReference type="ExpressionAtlas" id="A0A2K3M5P7">
    <property type="expression patterns" value="baseline"/>
</dbReference>
<gene>
    <name evidence="2" type="ORF">L195_g042188</name>
</gene>
<feature type="domain" description="WLM" evidence="1">
    <location>
        <begin position="1"/>
        <end position="112"/>
    </location>
</feature>
<dbReference type="PANTHER" id="PTHR46622">
    <property type="entry name" value="DNA-DEPENDENT METALLOPROTEASE WSS1"/>
    <property type="match status" value="1"/>
</dbReference>
<dbReference type="GO" id="GO:0006281">
    <property type="term" value="P:DNA repair"/>
    <property type="evidence" value="ECO:0007669"/>
    <property type="project" value="TreeGrafter"/>
</dbReference>
<dbReference type="PANTHER" id="PTHR46622:SF3">
    <property type="entry name" value="ZINC ION BINDING PROTEIN"/>
    <property type="match status" value="1"/>
</dbReference>
<comment type="caution">
    <text evidence="2">The sequence shown here is derived from an EMBL/GenBank/DDBJ whole genome shotgun (WGS) entry which is preliminary data.</text>
</comment>
<organism evidence="2 3">
    <name type="scientific">Trifolium pratense</name>
    <name type="common">Red clover</name>
    <dbReference type="NCBI Taxonomy" id="57577"/>
    <lineage>
        <taxon>Eukaryota</taxon>
        <taxon>Viridiplantae</taxon>
        <taxon>Streptophyta</taxon>
        <taxon>Embryophyta</taxon>
        <taxon>Tracheophyta</taxon>
        <taxon>Spermatophyta</taxon>
        <taxon>Magnoliopsida</taxon>
        <taxon>eudicotyledons</taxon>
        <taxon>Gunneridae</taxon>
        <taxon>Pentapetalae</taxon>
        <taxon>rosids</taxon>
        <taxon>fabids</taxon>
        <taxon>Fabales</taxon>
        <taxon>Fabaceae</taxon>
        <taxon>Papilionoideae</taxon>
        <taxon>50 kb inversion clade</taxon>
        <taxon>NPAAA clade</taxon>
        <taxon>Hologalegina</taxon>
        <taxon>IRL clade</taxon>
        <taxon>Trifolieae</taxon>
        <taxon>Trifolium</taxon>
    </lineage>
</organism>
<evidence type="ECO:0000313" key="3">
    <source>
        <dbReference type="Proteomes" id="UP000236291"/>
    </source>
</evidence>
<name>A0A2K3M5P7_TRIPR</name>
<protein>
    <submittedName>
        <fullName evidence="2">DNA damage response protein wss1-like</fullName>
    </submittedName>
</protein>